<proteinExistence type="predicted"/>
<evidence type="ECO:0000313" key="1">
    <source>
        <dbReference type="EMBL" id="MED6127406.1"/>
    </source>
</evidence>
<comment type="caution">
    <text evidence="1">The sequence shown here is derived from an EMBL/GenBank/DDBJ whole genome shotgun (WGS) entry which is preliminary data.</text>
</comment>
<dbReference type="Proteomes" id="UP001341840">
    <property type="component" value="Unassembled WGS sequence"/>
</dbReference>
<gene>
    <name evidence="1" type="ORF">PIB30_087863</name>
</gene>
<organism evidence="1 2">
    <name type="scientific">Stylosanthes scabra</name>
    <dbReference type="NCBI Taxonomy" id="79078"/>
    <lineage>
        <taxon>Eukaryota</taxon>
        <taxon>Viridiplantae</taxon>
        <taxon>Streptophyta</taxon>
        <taxon>Embryophyta</taxon>
        <taxon>Tracheophyta</taxon>
        <taxon>Spermatophyta</taxon>
        <taxon>Magnoliopsida</taxon>
        <taxon>eudicotyledons</taxon>
        <taxon>Gunneridae</taxon>
        <taxon>Pentapetalae</taxon>
        <taxon>rosids</taxon>
        <taxon>fabids</taxon>
        <taxon>Fabales</taxon>
        <taxon>Fabaceae</taxon>
        <taxon>Papilionoideae</taxon>
        <taxon>50 kb inversion clade</taxon>
        <taxon>dalbergioids sensu lato</taxon>
        <taxon>Dalbergieae</taxon>
        <taxon>Pterocarpus clade</taxon>
        <taxon>Stylosanthes</taxon>
    </lineage>
</organism>
<reference evidence="1 2" key="1">
    <citation type="journal article" date="2023" name="Plants (Basel)">
        <title>Bridging the Gap: Combining Genomics and Transcriptomics Approaches to Understand Stylosanthes scabra, an Orphan Legume from the Brazilian Caatinga.</title>
        <authorList>
            <person name="Ferreira-Neto J.R.C."/>
            <person name="da Silva M.D."/>
            <person name="Binneck E."/>
            <person name="de Melo N.F."/>
            <person name="da Silva R.H."/>
            <person name="de Melo A.L.T.M."/>
            <person name="Pandolfi V."/>
            <person name="Bustamante F.O."/>
            <person name="Brasileiro-Vidal A.C."/>
            <person name="Benko-Iseppon A.M."/>
        </authorList>
    </citation>
    <scope>NUCLEOTIDE SEQUENCE [LARGE SCALE GENOMIC DNA]</scope>
    <source>
        <tissue evidence="1">Leaves</tissue>
    </source>
</reference>
<keyword evidence="2" id="KW-1185">Reference proteome</keyword>
<sequence length="78" mass="8996">MATPNTDGTHANLYATPSVLTDSFEKKVMADLEDIKRSNKNIQAQQILLKSMIERMDSLFFKSDLKEIARHLKNHSRY</sequence>
<dbReference type="EMBL" id="JASCZI010031775">
    <property type="protein sequence ID" value="MED6127406.1"/>
    <property type="molecule type" value="Genomic_DNA"/>
</dbReference>
<accession>A0ABU6RTF5</accession>
<evidence type="ECO:0000313" key="2">
    <source>
        <dbReference type="Proteomes" id="UP001341840"/>
    </source>
</evidence>
<name>A0ABU6RTF5_9FABA</name>
<protein>
    <submittedName>
        <fullName evidence="1">Uncharacterized protein</fullName>
    </submittedName>
</protein>